<evidence type="ECO:0000313" key="1">
    <source>
        <dbReference type="EMBL" id="CAG5134555.1"/>
    </source>
</evidence>
<dbReference type="AlphaFoldDB" id="A0A8S4A3G1"/>
<accession>A0A8S4A3G1</accession>
<dbReference type="GO" id="GO:0031410">
    <property type="term" value="C:cytoplasmic vesicle"/>
    <property type="evidence" value="ECO:0007669"/>
    <property type="project" value="TreeGrafter"/>
</dbReference>
<reference evidence="1" key="1">
    <citation type="submission" date="2021-04" db="EMBL/GenBank/DDBJ databases">
        <authorList>
            <consortium name="Molecular Ecology Group"/>
        </authorList>
    </citation>
    <scope>NUCLEOTIDE SEQUENCE</scope>
</reference>
<dbReference type="Gene3D" id="2.60.40.10">
    <property type="entry name" value="Immunoglobulins"/>
    <property type="match status" value="1"/>
</dbReference>
<feature type="non-terminal residue" evidence="1">
    <location>
        <position position="1"/>
    </location>
</feature>
<dbReference type="Proteomes" id="UP000678393">
    <property type="component" value="Unassembled WGS sequence"/>
</dbReference>
<dbReference type="GO" id="GO:0001764">
    <property type="term" value="P:neuron migration"/>
    <property type="evidence" value="ECO:0007669"/>
    <property type="project" value="TreeGrafter"/>
</dbReference>
<dbReference type="OrthoDB" id="536372at2759"/>
<organism evidence="1 2">
    <name type="scientific">Candidula unifasciata</name>
    <dbReference type="NCBI Taxonomy" id="100452"/>
    <lineage>
        <taxon>Eukaryota</taxon>
        <taxon>Metazoa</taxon>
        <taxon>Spiralia</taxon>
        <taxon>Lophotrochozoa</taxon>
        <taxon>Mollusca</taxon>
        <taxon>Gastropoda</taxon>
        <taxon>Heterobranchia</taxon>
        <taxon>Euthyneura</taxon>
        <taxon>Panpulmonata</taxon>
        <taxon>Eupulmonata</taxon>
        <taxon>Stylommatophora</taxon>
        <taxon>Helicina</taxon>
        <taxon>Helicoidea</taxon>
        <taxon>Geomitridae</taxon>
        <taxon>Candidula</taxon>
    </lineage>
</organism>
<dbReference type="PANTHER" id="PTHR46182">
    <property type="entry name" value="FI19480P1"/>
    <property type="match status" value="1"/>
</dbReference>
<evidence type="ECO:0000313" key="2">
    <source>
        <dbReference type="Proteomes" id="UP000678393"/>
    </source>
</evidence>
<keyword evidence="2" id="KW-1185">Reference proteome</keyword>
<dbReference type="PANTHER" id="PTHR46182:SF2">
    <property type="entry name" value="FI19480P1"/>
    <property type="match status" value="1"/>
</dbReference>
<dbReference type="EMBL" id="CAJHNH020007334">
    <property type="protein sequence ID" value="CAG5134555.1"/>
    <property type="molecule type" value="Genomic_DNA"/>
</dbReference>
<gene>
    <name evidence="1" type="ORF">CUNI_LOCUS20113</name>
</gene>
<dbReference type="FunFam" id="2.60.40.10:FF:000257">
    <property type="entry name" value="Dyslexia-associated protein KIAA0319-like"/>
    <property type="match status" value="1"/>
</dbReference>
<sequence>ETYTYEWTPVTIPDNAETAKMDGKNTDTLRLSNLIAGLYVLKIKVTGQNKFGEAVINVTVLP</sequence>
<dbReference type="InterPro" id="IPR029865">
    <property type="entry name" value="KIAA0319-like"/>
</dbReference>
<dbReference type="InterPro" id="IPR013783">
    <property type="entry name" value="Ig-like_fold"/>
</dbReference>
<comment type="caution">
    <text evidence="1">The sequence shown here is derived from an EMBL/GenBank/DDBJ whole genome shotgun (WGS) entry which is preliminary data.</text>
</comment>
<name>A0A8S4A3G1_9EUPU</name>
<protein>
    <submittedName>
        <fullName evidence="1">Uncharacterized protein</fullName>
    </submittedName>
</protein>
<dbReference type="Pfam" id="PF22352">
    <property type="entry name" value="K319L-like_PKD"/>
    <property type="match status" value="1"/>
</dbReference>
<feature type="non-terminal residue" evidence="1">
    <location>
        <position position="62"/>
    </location>
</feature>
<dbReference type="GO" id="GO:0016020">
    <property type="term" value="C:membrane"/>
    <property type="evidence" value="ECO:0007669"/>
    <property type="project" value="TreeGrafter"/>
</dbReference>
<proteinExistence type="predicted"/>